<evidence type="ECO:0000313" key="3">
    <source>
        <dbReference type="Proteomes" id="UP001244207"/>
    </source>
</evidence>
<comment type="caution">
    <text evidence="2">The sequence shown here is derived from an EMBL/GenBank/DDBJ whole genome shotgun (WGS) entry which is preliminary data.</text>
</comment>
<sequence>MSSASLPGGLPPRFLLPYAWFFLFLTYGRAHTDALLATGSGSHRQSQPCRRRLYCLSEKRSKKRRRLSIAGCAVWFRLISLRL</sequence>
<dbReference type="Proteomes" id="UP001244207">
    <property type="component" value="Unassembled WGS sequence"/>
</dbReference>
<name>A0AAD8XH95_GLOAC</name>
<evidence type="ECO:0000256" key="1">
    <source>
        <dbReference type="SAM" id="SignalP"/>
    </source>
</evidence>
<dbReference type="EMBL" id="JAHMHS010000026">
    <property type="protein sequence ID" value="KAK1727197.1"/>
    <property type="molecule type" value="Genomic_DNA"/>
</dbReference>
<feature type="chain" id="PRO_5041924305" description="Secreted protein" evidence="1">
    <location>
        <begin position="31"/>
        <end position="83"/>
    </location>
</feature>
<feature type="signal peptide" evidence="1">
    <location>
        <begin position="1"/>
        <end position="30"/>
    </location>
</feature>
<reference evidence="2" key="1">
    <citation type="submission" date="2021-12" db="EMBL/GenBank/DDBJ databases">
        <title>Comparative genomics, transcriptomics and evolutionary studies reveal genomic signatures of adaptation to plant cell wall in hemibiotrophic fungi.</title>
        <authorList>
            <consortium name="DOE Joint Genome Institute"/>
            <person name="Baroncelli R."/>
            <person name="Diaz J.F."/>
            <person name="Benocci T."/>
            <person name="Peng M."/>
            <person name="Battaglia E."/>
            <person name="Haridas S."/>
            <person name="Andreopoulos W."/>
            <person name="Labutti K."/>
            <person name="Pangilinan J."/>
            <person name="Floch G.L."/>
            <person name="Makela M.R."/>
            <person name="Henrissat B."/>
            <person name="Grigoriev I.V."/>
            <person name="Crouch J.A."/>
            <person name="De Vries R.P."/>
            <person name="Sukno S.A."/>
            <person name="Thon M.R."/>
        </authorList>
    </citation>
    <scope>NUCLEOTIDE SEQUENCE</scope>
    <source>
        <strain evidence="2">CBS 112980</strain>
    </source>
</reference>
<evidence type="ECO:0008006" key="4">
    <source>
        <dbReference type="Google" id="ProtNLM"/>
    </source>
</evidence>
<keyword evidence="1" id="KW-0732">Signal</keyword>
<dbReference type="RefSeq" id="XP_060367252.1">
    <property type="nucleotide sequence ID" value="XM_060507773.1"/>
</dbReference>
<protein>
    <recommendedName>
        <fullName evidence="4">Secreted protein</fullName>
    </recommendedName>
</protein>
<gene>
    <name evidence="2" type="ORF">BDZ83DRAFT_613699</name>
</gene>
<evidence type="ECO:0000313" key="2">
    <source>
        <dbReference type="EMBL" id="KAK1727197.1"/>
    </source>
</evidence>
<accession>A0AAD8XH95</accession>
<dbReference type="AlphaFoldDB" id="A0AAD8XH95"/>
<organism evidence="2 3">
    <name type="scientific">Glomerella acutata</name>
    <name type="common">Colletotrichum acutatum</name>
    <dbReference type="NCBI Taxonomy" id="27357"/>
    <lineage>
        <taxon>Eukaryota</taxon>
        <taxon>Fungi</taxon>
        <taxon>Dikarya</taxon>
        <taxon>Ascomycota</taxon>
        <taxon>Pezizomycotina</taxon>
        <taxon>Sordariomycetes</taxon>
        <taxon>Hypocreomycetidae</taxon>
        <taxon>Glomerellales</taxon>
        <taxon>Glomerellaceae</taxon>
        <taxon>Colletotrichum</taxon>
        <taxon>Colletotrichum acutatum species complex</taxon>
    </lineage>
</organism>
<proteinExistence type="predicted"/>
<keyword evidence="3" id="KW-1185">Reference proteome</keyword>
<dbReference type="GeneID" id="85391672"/>